<dbReference type="PANTHER" id="PTHR36974:SF1">
    <property type="entry name" value="DOXX FAMILY MEMBRANE PROTEIN"/>
    <property type="match status" value="1"/>
</dbReference>
<keyword evidence="4 5" id="KW-0472">Membrane</keyword>
<protein>
    <submittedName>
        <fullName evidence="6">DoxX family membrane protein</fullName>
    </submittedName>
</protein>
<accession>A0AA49JEL6</accession>
<evidence type="ECO:0000256" key="4">
    <source>
        <dbReference type="ARBA" id="ARBA00023136"/>
    </source>
</evidence>
<reference evidence="6" key="1">
    <citation type="journal article" date="2023" name="Comput. Struct. Biotechnol. J.">
        <title>Discovery of a novel marine Bacteroidetes with a rich repertoire of carbohydrate-active enzymes.</title>
        <authorList>
            <person name="Chen B."/>
            <person name="Liu G."/>
            <person name="Chen Q."/>
            <person name="Wang H."/>
            <person name="Liu L."/>
            <person name="Tang K."/>
        </authorList>
    </citation>
    <scope>NUCLEOTIDE SEQUENCE</scope>
    <source>
        <strain evidence="6">TK19036</strain>
    </source>
</reference>
<evidence type="ECO:0000256" key="3">
    <source>
        <dbReference type="ARBA" id="ARBA00022989"/>
    </source>
</evidence>
<feature type="transmembrane region" description="Helical" evidence="5">
    <location>
        <begin position="77"/>
        <end position="96"/>
    </location>
</feature>
<dbReference type="InterPro" id="IPR032808">
    <property type="entry name" value="DoxX"/>
</dbReference>
<evidence type="ECO:0000313" key="6">
    <source>
        <dbReference type="EMBL" id="WKN37451.1"/>
    </source>
</evidence>
<reference evidence="6" key="2">
    <citation type="journal article" date="2024" name="Antonie Van Leeuwenhoek">
        <title>Roseihalotalea indica gen. nov., sp. nov., a halophilic Bacteroidetes from mesopelagic Southwest Indian Ocean with higher carbohydrate metabolic potential.</title>
        <authorList>
            <person name="Chen B."/>
            <person name="Zhang M."/>
            <person name="Lin D."/>
            <person name="Ye J."/>
            <person name="Tang K."/>
        </authorList>
    </citation>
    <scope>NUCLEOTIDE SEQUENCE</scope>
    <source>
        <strain evidence="6">TK19036</strain>
    </source>
</reference>
<sequence length="141" mass="15841">MKQEPQTSTSQNVLRILLGAFMVFAAVGHFTFEREEFQAQVPNWIPLKKDLVVILSGIAELALGLSMIFGKKEKTKIGIALATFYALIFPGNIAQYANGTDAFGLDTDRARLIRLFFQPVLIFWALWSTGAHRVLLKKLNR</sequence>
<evidence type="ECO:0000256" key="5">
    <source>
        <dbReference type="SAM" id="Phobius"/>
    </source>
</evidence>
<dbReference type="Pfam" id="PF07681">
    <property type="entry name" value="DoxX"/>
    <property type="match status" value="1"/>
</dbReference>
<feature type="transmembrane region" description="Helical" evidence="5">
    <location>
        <begin position="12"/>
        <end position="32"/>
    </location>
</feature>
<dbReference type="PANTHER" id="PTHR36974">
    <property type="entry name" value="MEMBRANE PROTEIN-RELATED"/>
    <property type="match status" value="1"/>
</dbReference>
<dbReference type="AlphaFoldDB" id="A0AA49JEL6"/>
<dbReference type="GO" id="GO:0016020">
    <property type="term" value="C:membrane"/>
    <property type="evidence" value="ECO:0007669"/>
    <property type="project" value="UniProtKB-SubCell"/>
</dbReference>
<keyword evidence="3 5" id="KW-1133">Transmembrane helix</keyword>
<gene>
    <name evidence="6" type="ORF">K4G66_01845</name>
</gene>
<comment type="subcellular location">
    <subcellularLocation>
        <location evidence="1">Membrane</location>
        <topology evidence="1">Multi-pass membrane protein</topology>
    </subcellularLocation>
</comment>
<keyword evidence="2 5" id="KW-0812">Transmembrane</keyword>
<evidence type="ECO:0000256" key="1">
    <source>
        <dbReference type="ARBA" id="ARBA00004141"/>
    </source>
</evidence>
<organism evidence="6">
    <name type="scientific">Roseihalotalea indica</name>
    <dbReference type="NCBI Taxonomy" id="2867963"/>
    <lineage>
        <taxon>Bacteria</taxon>
        <taxon>Pseudomonadati</taxon>
        <taxon>Bacteroidota</taxon>
        <taxon>Cytophagia</taxon>
        <taxon>Cytophagales</taxon>
        <taxon>Catalimonadaceae</taxon>
        <taxon>Roseihalotalea</taxon>
    </lineage>
</organism>
<feature type="transmembrane region" description="Helical" evidence="5">
    <location>
        <begin position="116"/>
        <end position="136"/>
    </location>
</feature>
<evidence type="ECO:0000256" key="2">
    <source>
        <dbReference type="ARBA" id="ARBA00022692"/>
    </source>
</evidence>
<name>A0AA49JEL6_9BACT</name>
<dbReference type="EMBL" id="CP120682">
    <property type="protein sequence ID" value="WKN37451.1"/>
    <property type="molecule type" value="Genomic_DNA"/>
</dbReference>
<proteinExistence type="predicted"/>
<feature type="transmembrane region" description="Helical" evidence="5">
    <location>
        <begin position="52"/>
        <end position="70"/>
    </location>
</feature>